<dbReference type="PANTHER" id="PTHR36439:SF1">
    <property type="entry name" value="DUF1697 DOMAIN-CONTAINING PROTEIN"/>
    <property type="match status" value="1"/>
</dbReference>
<gene>
    <name evidence="1" type="ORF">E1161_26045</name>
</gene>
<dbReference type="AlphaFoldDB" id="A0A4R4UGA8"/>
<dbReference type="PANTHER" id="PTHR36439">
    <property type="entry name" value="BLL4334 PROTEIN"/>
    <property type="match status" value="1"/>
</dbReference>
<reference evidence="1 2" key="1">
    <citation type="submission" date="2019-03" db="EMBL/GenBank/DDBJ databases">
        <title>Draft genome sequences of novel Actinobacteria.</title>
        <authorList>
            <person name="Sahin N."/>
            <person name="Ay H."/>
            <person name="Saygin H."/>
        </authorList>
    </citation>
    <scope>NUCLEOTIDE SEQUENCE [LARGE SCALE GENOMIC DNA]</scope>
    <source>
        <strain evidence="1 2">16K404</strain>
    </source>
</reference>
<dbReference type="SUPFAM" id="SSF160379">
    <property type="entry name" value="SP0830-like"/>
    <property type="match status" value="1"/>
</dbReference>
<sequence>MSGRGGRIAQVNTFVALLRAVNLGSHARLPMARLREMLGELGWQQPRTYLASGNAVFTAPLEAGAVAVALREELAANGLDTEVMVRTGEHLRALAAAGHPFAAPGVEHPKLQVAFPLHPVTPQQVAAMPVPGGETARAADGEVFLHYPDGVGRSKLTTAHLQRHLGTPVTCRNFGTVRGLAQMC</sequence>
<dbReference type="PIRSF" id="PIRSF008502">
    <property type="entry name" value="UCP008502"/>
    <property type="match status" value="1"/>
</dbReference>
<keyword evidence="2" id="KW-1185">Reference proteome</keyword>
<dbReference type="Proteomes" id="UP000294744">
    <property type="component" value="Unassembled WGS sequence"/>
</dbReference>
<protein>
    <submittedName>
        <fullName evidence="1">DUF1697 domain-containing protein</fullName>
    </submittedName>
</protein>
<comment type="caution">
    <text evidence="1">The sequence shown here is derived from an EMBL/GenBank/DDBJ whole genome shotgun (WGS) entry which is preliminary data.</text>
</comment>
<dbReference type="Pfam" id="PF08002">
    <property type="entry name" value="DUF1697"/>
    <property type="match status" value="1"/>
</dbReference>
<dbReference type="InterPro" id="IPR012545">
    <property type="entry name" value="DUF1697"/>
</dbReference>
<dbReference type="Gene3D" id="3.30.70.1280">
    <property type="entry name" value="SP0830-like domains"/>
    <property type="match status" value="1"/>
</dbReference>
<accession>A0A4R4UGA8</accession>
<name>A0A4R4UGA8_9PSEU</name>
<proteinExistence type="predicted"/>
<dbReference type="EMBL" id="SMKV01000058">
    <property type="protein sequence ID" value="TDC87273.1"/>
    <property type="molecule type" value="Genomic_DNA"/>
</dbReference>
<evidence type="ECO:0000313" key="2">
    <source>
        <dbReference type="Proteomes" id="UP000294744"/>
    </source>
</evidence>
<dbReference type="OrthoDB" id="9806494at2"/>
<evidence type="ECO:0000313" key="1">
    <source>
        <dbReference type="EMBL" id="TDC87273.1"/>
    </source>
</evidence>
<organism evidence="1 2">
    <name type="scientific">Saccharopolyspora aridisoli</name>
    <dbReference type="NCBI Taxonomy" id="2530385"/>
    <lineage>
        <taxon>Bacteria</taxon>
        <taxon>Bacillati</taxon>
        <taxon>Actinomycetota</taxon>
        <taxon>Actinomycetes</taxon>
        <taxon>Pseudonocardiales</taxon>
        <taxon>Pseudonocardiaceae</taxon>
        <taxon>Saccharopolyspora</taxon>
    </lineage>
</organism>